<name>A0A6J7UPR5_9ZZZZ</name>
<evidence type="ECO:0000313" key="4">
    <source>
        <dbReference type="EMBL" id="CAB5067980.1"/>
    </source>
</evidence>
<dbReference type="InterPro" id="IPR009057">
    <property type="entry name" value="Homeodomain-like_sf"/>
</dbReference>
<dbReference type="Pfam" id="PF00440">
    <property type="entry name" value="TetR_N"/>
    <property type="match status" value="1"/>
</dbReference>
<dbReference type="AlphaFoldDB" id="A0A6J7UPR5"/>
<organism evidence="4">
    <name type="scientific">freshwater metagenome</name>
    <dbReference type="NCBI Taxonomy" id="449393"/>
    <lineage>
        <taxon>unclassified sequences</taxon>
        <taxon>metagenomes</taxon>
        <taxon>ecological metagenomes</taxon>
    </lineage>
</organism>
<dbReference type="EMBL" id="CAFBQU010000077">
    <property type="protein sequence ID" value="CAB5067980.1"/>
    <property type="molecule type" value="Genomic_DNA"/>
</dbReference>
<evidence type="ECO:0000259" key="2">
    <source>
        <dbReference type="PROSITE" id="PS50977"/>
    </source>
</evidence>
<dbReference type="Gene3D" id="1.10.357.10">
    <property type="entry name" value="Tetracycline Repressor, domain 2"/>
    <property type="match status" value="1"/>
</dbReference>
<keyword evidence="1" id="KW-0238">DNA-binding</keyword>
<feature type="domain" description="HTH tetR-type" evidence="2">
    <location>
        <begin position="14"/>
        <end position="74"/>
    </location>
</feature>
<dbReference type="PRINTS" id="PR00455">
    <property type="entry name" value="HTHTETR"/>
</dbReference>
<dbReference type="PANTHER" id="PTHR30055:SF219">
    <property type="entry name" value="TRANSCRIPTIONAL REGULATORY PROTEIN"/>
    <property type="match status" value="1"/>
</dbReference>
<evidence type="ECO:0000313" key="3">
    <source>
        <dbReference type="EMBL" id="CAB5027005.1"/>
    </source>
</evidence>
<protein>
    <submittedName>
        <fullName evidence="4">Unannotated protein</fullName>
    </submittedName>
</protein>
<dbReference type="SUPFAM" id="SSF46689">
    <property type="entry name" value="Homeodomain-like"/>
    <property type="match status" value="1"/>
</dbReference>
<dbReference type="InterPro" id="IPR001647">
    <property type="entry name" value="HTH_TetR"/>
</dbReference>
<accession>A0A6J7UPR5</accession>
<dbReference type="PROSITE" id="PS50977">
    <property type="entry name" value="HTH_TETR_2"/>
    <property type="match status" value="1"/>
</dbReference>
<evidence type="ECO:0000256" key="1">
    <source>
        <dbReference type="ARBA" id="ARBA00023125"/>
    </source>
</evidence>
<dbReference type="GO" id="GO:0003700">
    <property type="term" value="F:DNA-binding transcription factor activity"/>
    <property type="evidence" value="ECO:0007669"/>
    <property type="project" value="TreeGrafter"/>
</dbReference>
<reference evidence="4" key="1">
    <citation type="submission" date="2020-05" db="EMBL/GenBank/DDBJ databases">
        <authorList>
            <person name="Chiriac C."/>
            <person name="Salcher M."/>
            <person name="Ghai R."/>
            <person name="Kavagutti S V."/>
        </authorList>
    </citation>
    <scope>NUCLEOTIDE SEQUENCE</scope>
</reference>
<dbReference type="PANTHER" id="PTHR30055">
    <property type="entry name" value="HTH-TYPE TRANSCRIPTIONAL REGULATOR RUTR"/>
    <property type="match status" value="1"/>
</dbReference>
<dbReference type="InterPro" id="IPR050109">
    <property type="entry name" value="HTH-type_TetR-like_transc_reg"/>
</dbReference>
<gene>
    <name evidence="3" type="ORF">UFOPK4098_01220</name>
    <name evidence="4" type="ORF">UFOPK4347_01642</name>
</gene>
<dbReference type="EMBL" id="CAFBPN010000080">
    <property type="protein sequence ID" value="CAB5027005.1"/>
    <property type="molecule type" value="Genomic_DNA"/>
</dbReference>
<dbReference type="GO" id="GO:0000976">
    <property type="term" value="F:transcription cis-regulatory region binding"/>
    <property type="evidence" value="ECO:0007669"/>
    <property type="project" value="TreeGrafter"/>
</dbReference>
<proteinExistence type="predicted"/>
<sequence length="201" mass="22349">MKRSSGRPSVGKSADTKAKILHQARIAFAQLGYVATTYRELQARTGYTSATLYHHFPSKIELYTAVLDDVTHVMYDNWILPGVENCITLFDYVDAFFSTVKNMHEAEASLTLFVLGTRVDAQRHPEIAVLHSRNSGLRYALIQRIADAGVRDGVLSIENRDVFIDTFDAITAGLVIEAADPVRYANALIGFRSLLRASLIQ</sequence>